<dbReference type="InterPro" id="IPR011650">
    <property type="entry name" value="Peptidase_M20_dimer"/>
</dbReference>
<dbReference type="EMBL" id="FCOK02000012">
    <property type="protein sequence ID" value="SAL29825.1"/>
    <property type="molecule type" value="Genomic_DNA"/>
</dbReference>
<keyword evidence="1" id="KW-0479">Metal-binding</keyword>
<dbReference type="Proteomes" id="UP000054683">
    <property type="component" value="Unassembled WGS sequence"/>
</dbReference>
<sequence length="435" mass="45978">MLADEAIAGDAEIAHTRSALGGAVAQSSHEIVALARALVAVPSAYPPGSTHAMADAIEAMFDGFDVSVERYGTLPHVMNLVVRVRGATPGRRLVFNGHLDTFPLVSAKQWSADFNGEERGGKLFGLGVSDMKGGLAAIIFALRHLARLRDSFAGEVVATFAGDEESMGTEGSGYLLDHVPHAAGDAMISADTGSPHVLRFGEKGMIWLRLDATGKSAHAAHVHKGDSAIEKLLDAIQELKSVRDYTVAAPPEVLAAIERSAAVSEAISGLGESDVLRCPTITFGTISGGRLSNLIADHASATADIRLPVGVSVAQMTARINAIVARHPGVSLEIVREYEPSWTDPDHEVIQTLKRNCAAKLGTEPVVNMRVGASDARLYRRHGVPTVVCGLTSYNMGAADEYVHVDELRALGEIFALTAFDYLNAPAGVEARLPP</sequence>
<keyword evidence="2" id="KW-0378">Hydrolase</keyword>
<accession>A0A158GCI2</accession>
<evidence type="ECO:0000259" key="3">
    <source>
        <dbReference type="Pfam" id="PF07687"/>
    </source>
</evidence>
<dbReference type="SUPFAM" id="SSF55031">
    <property type="entry name" value="Bacterial exopeptidase dimerisation domain"/>
    <property type="match status" value="1"/>
</dbReference>
<dbReference type="GO" id="GO:0016787">
    <property type="term" value="F:hydrolase activity"/>
    <property type="evidence" value="ECO:0007669"/>
    <property type="project" value="UniProtKB-KW"/>
</dbReference>
<dbReference type="InterPro" id="IPR050072">
    <property type="entry name" value="Peptidase_M20A"/>
</dbReference>
<proteinExistence type="predicted"/>
<dbReference type="SUPFAM" id="SSF53187">
    <property type="entry name" value="Zn-dependent exopeptidases"/>
    <property type="match status" value="1"/>
</dbReference>
<dbReference type="PANTHER" id="PTHR43808">
    <property type="entry name" value="ACETYLORNITHINE DEACETYLASE"/>
    <property type="match status" value="1"/>
</dbReference>
<protein>
    <submittedName>
        <fullName evidence="4">Acetylornithine deacetylase</fullName>
    </submittedName>
</protein>
<dbReference type="Gene3D" id="3.40.630.10">
    <property type="entry name" value="Zn peptidases"/>
    <property type="match status" value="1"/>
</dbReference>
<evidence type="ECO:0000313" key="5">
    <source>
        <dbReference type="Proteomes" id="UP000054683"/>
    </source>
</evidence>
<evidence type="ECO:0000256" key="1">
    <source>
        <dbReference type="ARBA" id="ARBA00022723"/>
    </source>
</evidence>
<dbReference type="OrthoDB" id="7055905at2"/>
<feature type="domain" description="Peptidase M20 dimerisation" evidence="3">
    <location>
        <begin position="201"/>
        <end position="327"/>
    </location>
</feature>
<evidence type="ECO:0000313" key="4">
    <source>
        <dbReference type="EMBL" id="SAL29825.1"/>
    </source>
</evidence>
<dbReference type="InterPro" id="IPR002933">
    <property type="entry name" value="Peptidase_M20"/>
</dbReference>
<reference evidence="4 5" key="1">
    <citation type="submission" date="2016-01" db="EMBL/GenBank/DDBJ databases">
        <authorList>
            <person name="Oliw E.H."/>
        </authorList>
    </citation>
    <scope>NUCLEOTIDE SEQUENCE [LARGE SCALE GENOMIC DNA]</scope>
    <source>
        <strain evidence="4">LMG 27134</strain>
    </source>
</reference>
<name>A0A158GCI2_9BURK</name>
<evidence type="ECO:0000256" key="2">
    <source>
        <dbReference type="ARBA" id="ARBA00022801"/>
    </source>
</evidence>
<dbReference type="PANTHER" id="PTHR43808:SF32">
    <property type="entry name" value="ARGE_DAPE-RELATED DEACYLASE"/>
    <property type="match status" value="1"/>
</dbReference>
<gene>
    <name evidence="4" type="ORF">AWB69_02404</name>
</gene>
<dbReference type="AlphaFoldDB" id="A0A158GCI2"/>
<dbReference type="Pfam" id="PF01546">
    <property type="entry name" value="Peptidase_M20"/>
    <property type="match status" value="1"/>
</dbReference>
<dbReference type="InterPro" id="IPR036264">
    <property type="entry name" value="Bact_exopeptidase_dim_dom"/>
</dbReference>
<organism evidence="4 5">
    <name type="scientific">Caballeronia udeis</name>
    <dbReference type="NCBI Taxonomy" id="1232866"/>
    <lineage>
        <taxon>Bacteria</taxon>
        <taxon>Pseudomonadati</taxon>
        <taxon>Pseudomonadota</taxon>
        <taxon>Betaproteobacteria</taxon>
        <taxon>Burkholderiales</taxon>
        <taxon>Burkholderiaceae</taxon>
        <taxon>Caballeronia</taxon>
    </lineage>
</organism>
<dbReference type="GO" id="GO:0046872">
    <property type="term" value="F:metal ion binding"/>
    <property type="evidence" value="ECO:0007669"/>
    <property type="project" value="UniProtKB-KW"/>
</dbReference>
<dbReference type="Pfam" id="PF07687">
    <property type="entry name" value="M20_dimer"/>
    <property type="match status" value="1"/>
</dbReference>
<dbReference type="RefSeq" id="WP_062085065.1">
    <property type="nucleotide sequence ID" value="NZ_FCOK02000012.1"/>
</dbReference>
<dbReference type="Gene3D" id="3.30.70.360">
    <property type="match status" value="1"/>
</dbReference>